<comment type="caution">
    <text evidence="2">The sequence shown here is derived from an EMBL/GenBank/DDBJ whole genome shotgun (WGS) entry which is preliminary data.</text>
</comment>
<proteinExistence type="predicted"/>
<name>A0A414LGC5_9BACE</name>
<feature type="domain" description="Endonuclease GajA/Old nuclease/RecF-like AAA" evidence="1">
    <location>
        <begin position="3"/>
        <end position="46"/>
    </location>
</feature>
<evidence type="ECO:0000313" key="3">
    <source>
        <dbReference type="Proteomes" id="UP000285650"/>
    </source>
</evidence>
<evidence type="ECO:0000259" key="1">
    <source>
        <dbReference type="Pfam" id="PF13175"/>
    </source>
</evidence>
<dbReference type="AlphaFoldDB" id="A0A414LGC5"/>
<feature type="domain" description="Endonuclease GajA/Old nuclease/RecF-like AAA" evidence="1">
    <location>
        <begin position="157"/>
        <end position="252"/>
    </location>
</feature>
<dbReference type="EMBL" id="QSKV01000003">
    <property type="protein sequence ID" value="RHE93701.1"/>
    <property type="molecule type" value="Genomic_DNA"/>
</dbReference>
<accession>A0A414LGC5</accession>
<organism evidence="2 3">
    <name type="scientific">Bacteroides intestinalis</name>
    <dbReference type="NCBI Taxonomy" id="329854"/>
    <lineage>
        <taxon>Bacteria</taxon>
        <taxon>Pseudomonadati</taxon>
        <taxon>Bacteroidota</taxon>
        <taxon>Bacteroidia</taxon>
        <taxon>Bacteroidales</taxon>
        <taxon>Bacteroidaceae</taxon>
        <taxon>Bacteroides</taxon>
    </lineage>
</organism>
<dbReference type="InterPro" id="IPR041685">
    <property type="entry name" value="AAA_GajA/Old/RecF-like"/>
</dbReference>
<evidence type="ECO:0000313" key="2">
    <source>
        <dbReference type="EMBL" id="RHE93701.1"/>
    </source>
</evidence>
<dbReference type="InterPro" id="IPR027417">
    <property type="entry name" value="P-loop_NTPase"/>
</dbReference>
<dbReference type="SUPFAM" id="SSF52540">
    <property type="entry name" value="P-loop containing nucleoside triphosphate hydrolases"/>
    <property type="match status" value="1"/>
</dbReference>
<protein>
    <recommendedName>
        <fullName evidence="1">Endonuclease GajA/Old nuclease/RecF-like AAA domain-containing protein</fullName>
    </recommendedName>
</protein>
<sequence length="336" mass="38409">MDRKLIIRNFGAIKSASICLKDYNIFIGEQGSGKSTIAKLITIFEGYTINRIGDFQQNLLSLFEEHNIASYFNEDTYIHFSWEGGTIYYEYNRFACEVPESKEISPIANLYIPAERFFVSTFSRSLATLVLNKAPIPNTLLNFASIYEKAKKKYPNYNISIFDMLFQTDKSNETLYLKESHKTIPFKDASSGIQSVIPLLMVLDYAVDEKEYNRFVIEEPELNLFPQTQVQLLQQIVRKCSKVTLTTHSPYLLSAFNNLIEAHNALISTPSKAEEIYKLVPKECILNFENVGAYKIENGKVASILDEEYRLIIADQIDSVADQESQIFSELLNLEA</sequence>
<gene>
    <name evidence="2" type="ORF">DW712_06450</name>
</gene>
<dbReference type="Gene3D" id="3.40.50.300">
    <property type="entry name" value="P-loop containing nucleotide triphosphate hydrolases"/>
    <property type="match status" value="2"/>
</dbReference>
<dbReference type="RefSeq" id="WP_118221312.1">
    <property type="nucleotide sequence ID" value="NZ_JADNIJ010000011.1"/>
</dbReference>
<dbReference type="PANTHER" id="PTHR43581:SF4">
    <property type="entry name" value="ATP_GTP PHOSPHATASE"/>
    <property type="match status" value="1"/>
</dbReference>
<dbReference type="InterPro" id="IPR051396">
    <property type="entry name" value="Bact_Antivir_Def_Nuclease"/>
</dbReference>
<reference evidence="2 3" key="1">
    <citation type="submission" date="2018-08" db="EMBL/GenBank/DDBJ databases">
        <title>A genome reference for cultivated species of the human gut microbiota.</title>
        <authorList>
            <person name="Zou Y."/>
            <person name="Xue W."/>
            <person name="Luo G."/>
        </authorList>
    </citation>
    <scope>NUCLEOTIDE SEQUENCE [LARGE SCALE GENOMIC DNA]</scope>
    <source>
        <strain evidence="2 3">AM27-17</strain>
    </source>
</reference>
<dbReference type="Proteomes" id="UP000285650">
    <property type="component" value="Unassembled WGS sequence"/>
</dbReference>
<dbReference type="Pfam" id="PF13175">
    <property type="entry name" value="AAA_15"/>
    <property type="match status" value="2"/>
</dbReference>
<dbReference type="PANTHER" id="PTHR43581">
    <property type="entry name" value="ATP/GTP PHOSPHATASE"/>
    <property type="match status" value="1"/>
</dbReference>